<dbReference type="Proteomes" id="UP000789920">
    <property type="component" value="Unassembled WGS sequence"/>
</dbReference>
<accession>A0ACA9MWD7</accession>
<name>A0ACA9MWD7_9GLOM</name>
<dbReference type="EMBL" id="CAJVQC010010219">
    <property type="protein sequence ID" value="CAG8613854.1"/>
    <property type="molecule type" value="Genomic_DNA"/>
</dbReference>
<evidence type="ECO:0000313" key="1">
    <source>
        <dbReference type="EMBL" id="CAG8613854.1"/>
    </source>
</evidence>
<sequence length="293" mass="34509">MRAAKKYGICLKKKILDRLYRDRHQQCPQDLYHTMAGKVKKLTKCTLALFNNEGNTTFIKIWKSIELPKFWSKLPNPITHQRSFMMSDLFHLAMLMPHILYRFLRIQHIKEGILTDLVNTIGYQHRDQVINIIIKCWVSLSYSVKQSFAIKYSDNHFETLSKALQKEHYYLTKVFPESFLNLPNLHINIHLIANANNYGNLVNTACGVKEAMHGLFKSFVPHTNKMNIDLDLLRYYNILQALRFWLDGRQDERVPNSRYNPNCSLLKQLLSKWYITKSPDLIDDSEFKNVEVN</sequence>
<evidence type="ECO:0000313" key="2">
    <source>
        <dbReference type="Proteomes" id="UP000789920"/>
    </source>
</evidence>
<proteinExistence type="predicted"/>
<reference evidence="1" key="1">
    <citation type="submission" date="2021-06" db="EMBL/GenBank/DDBJ databases">
        <authorList>
            <person name="Kallberg Y."/>
            <person name="Tangrot J."/>
            <person name="Rosling A."/>
        </authorList>
    </citation>
    <scope>NUCLEOTIDE SEQUENCE</scope>
    <source>
        <strain evidence="1">MA461A</strain>
    </source>
</reference>
<organism evidence="1 2">
    <name type="scientific">Racocetra persica</name>
    <dbReference type="NCBI Taxonomy" id="160502"/>
    <lineage>
        <taxon>Eukaryota</taxon>
        <taxon>Fungi</taxon>
        <taxon>Fungi incertae sedis</taxon>
        <taxon>Mucoromycota</taxon>
        <taxon>Glomeromycotina</taxon>
        <taxon>Glomeromycetes</taxon>
        <taxon>Diversisporales</taxon>
        <taxon>Gigasporaceae</taxon>
        <taxon>Racocetra</taxon>
    </lineage>
</organism>
<protein>
    <submittedName>
        <fullName evidence="1">4833_t:CDS:1</fullName>
    </submittedName>
</protein>
<keyword evidence="2" id="KW-1185">Reference proteome</keyword>
<feature type="non-terminal residue" evidence="1">
    <location>
        <position position="293"/>
    </location>
</feature>
<comment type="caution">
    <text evidence="1">The sequence shown here is derived from an EMBL/GenBank/DDBJ whole genome shotgun (WGS) entry which is preliminary data.</text>
</comment>
<gene>
    <name evidence="1" type="ORF">RPERSI_LOCUS6416</name>
</gene>